<dbReference type="EMBL" id="UGQQ01000001">
    <property type="protein sequence ID" value="STZ55109.1"/>
    <property type="molecule type" value="Genomic_DNA"/>
</dbReference>
<dbReference type="Proteomes" id="UP000254945">
    <property type="component" value="Unassembled WGS sequence"/>
</dbReference>
<organism evidence="2 3">
    <name type="scientific">Mycolicibacterium senegalense</name>
    <dbReference type="NCBI Taxonomy" id="1796"/>
    <lineage>
        <taxon>Bacteria</taxon>
        <taxon>Bacillati</taxon>
        <taxon>Actinomycetota</taxon>
        <taxon>Actinomycetes</taxon>
        <taxon>Mycobacteriales</taxon>
        <taxon>Mycobacteriaceae</taxon>
        <taxon>Mycolicibacterium</taxon>
    </lineage>
</organism>
<name>A0A378T2V0_9MYCO</name>
<dbReference type="RefSeq" id="WP_036388019.1">
    <property type="nucleotide sequence ID" value="NZ_CP081000.1"/>
</dbReference>
<reference evidence="2 3" key="1">
    <citation type="submission" date="2018-06" db="EMBL/GenBank/DDBJ databases">
        <authorList>
            <consortium name="Pathogen Informatics"/>
            <person name="Doyle S."/>
        </authorList>
    </citation>
    <scope>NUCLEOTIDE SEQUENCE [LARGE SCALE GENOMIC DNA]</scope>
    <source>
        <strain evidence="2 3">NCTC4524</strain>
    </source>
</reference>
<gene>
    <name evidence="2" type="ORF">NCTC4524_02754</name>
</gene>
<protein>
    <submittedName>
        <fullName evidence="2">Uncharacterized protein</fullName>
    </submittedName>
</protein>
<evidence type="ECO:0000313" key="2">
    <source>
        <dbReference type="EMBL" id="STZ55109.1"/>
    </source>
</evidence>
<proteinExistence type="predicted"/>
<evidence type="ECO:0000313" key="3">
    <source>
        <dbReference type="Proteomes" id="UP000254945"/>
    </source>
</evidence>
<evidence type="ECO:0000256" key="1">
    <source>
        <dbReference type="SAM" id="MobiDB-lite"/>
    </source>
</evidence>
<feature type="compositionally biased region" description="Low complexity" evidence="1">
    <location>
        <begin position="25"/>
        <end position="34"/>
    </location>
</feature>
<accession>A0A378T2V0</accession>
<sequence>MATELSVNSDGLRVAAASSETAAAAALAGTETLSPTSPHPSGAGVDAINTALASLRARQANRISDQANDLNTSGIHYDTTDSDAAGAVNVLSI</sequence>
<feature type="region of interest" description="Disordered" evidence="1">
    <location>
        <begin position="25"/>
        <end position="44"/>
    </location>
</feature>
<dbReference type="AlphaFoldDB" id="A0A378T2V0"/>